<proteinExistence type="predicted"/>
<reference evidence="2" key="1">
    <citation type="journal article" date="2017" name="Gigascience">
        <title>The genome draft of coconut (Cocos nucifera).</title>
        <authorList>
            <person name="Xiao Y."/>
            <person name="Xu P."/>
            <person name="Fan H."/>
            <person name="Baudouin L."/>
            <person name="Xia W."/>
            <person name="Bocs S."/>
            <person name="Xu J."/>
            <person name="Li Q."/>
            <person name="Guo A."/>
            <person name="Zhou L."/>
            <person name="Li J."/>
            <person name="Wu Y."/>
            <person name="Ma Z."/>
            <person name="Armero A."/>
            <person name="Issali A.E."/>
            <person name="Liu N."/>
            <person name="Peng M."/>
            <person name="Yang Y."/>
        </authorList>
    </citation>
    <scope>NUCLEOTIDE SEQUENCE</scope>
    <source>
        <tissue evidence="2">Spear leaf of Hainan Tall coconut</tissue>
    </source>
</reference>
<accession>A0A8K0IUG8</accession>
<dbReference type="Gene3D" id="1.10.260.80">
    <property type="match status" value="1"/>
</dbReference>
<evidence type="ECO:0000313" key="3">
    <source>
        <dbReference type="Proteomes" id="UP000797356"/>
    </source>
</evidence>
<name>A0A8K0IUG8_COCNU</name>
<dbReference type="EMBL" id="CM017885">
    <property type="protein sequence ID" value="KAG1367821.1"/>
    <property type="molecule type" value="Genomic_DNA"/>
</dbReference>
<dbReference type="AlphaFoldDB" id="A0A8K0IUG8"/>
<feature type="compositionally biased region" description="Basic and acidic residues" evidence="1">
    <location>
        <begin position="138"/>
        <end position="155"/>
    </location>
</feature>
<dbReference type="GO" id="GO:0009507">
    <property type="term" value="C:chloroplast"/>
    <property type="evidence" value="ECO:0007669"/>
    <property type="project" value="TreeGrafter"/>
</dbReference>
<reference evidence="2" key="2">
    <citation type="submission" date="2019-07" db="EMBL/GenBank/DDBJ databases">
        <authorList>
            <person name="Yang Y."/>
            <person name="Bocs S."/>
            <person name="Baudouin L."/>
        </authorList>
    </citation>
    <scope>NUCLEOTIDE SEQUENCE</scope>
    <source>
        <tissue evidence="2">Spear leaf of Hainan Tall coconut</tissue>
    </source>
</reference>
<organism evidence="2 3">
    <name type="scientific">Cocos nucifera</name>
    <name type="common">Coconut palm</name>
    <dbReference type="NCBI Taxonomy" id="13894"/>
    <lineage>
        <taxon>Eukaryota</taxon>
        <taxon>Viridiplantae</taxon>
        <taxon>Streptophyta</taxon>
        <taxon>Embryophyta</taxon>
        <taxon>Tracheophyta</taxon>
        <taxon>Spermatophyta</taxon>
        <taxon>Magnoliopsida</taxon>
        <taxon>Liliopsida</taxon>
        <taxon>Arecaceae</taxon>
        <taxon>Arecoideae</taxon>
        <taxon>Cocoseae</taxon>
        <taxon>Attaleinae</taxon>
        <taxon>Cocos</taxon>
    </lineage>
</organism>
<dbReference type="Proteomes" id="UP000797356">
    <property type="component" value="Chromosome 14"/>
</dbReference>
<dbReference type="Gene3D" id="3.40.50.1000">
    <property type="entry name" value="HAD superfamily/HAD-like"/>
    <property type="match status" value="1"/>
</dbReference>
<protein>
    <submittedName>
        <fullName evidence="2">Uncharacterized protein</fullName>
    </submittedName>
</protein>
<dbReference type="InterPro" id="IPR023214">
    <property type="entry name" value="HAD_sf"/>
</dbReference>
<dbReference type="PANTHER" id="PTHR43885">
    <property type="entry name" value="HALOACID DEHALOGENASE-LIKE HYDROLASE"/>
    <property type="match status" value="1"/>
</dbReference>
<dbReference type="PANTHER" id="PTHR43885:SF1">
    <property type="entry name" value="SUPERFAMILY HYDROLASE, PUTATIVE (AFU_ORTHOLOGUE AFUA_4G13290)-RELATED"/>
    <property type="match status" value="1"/>
</dbReference>
<gene>
    <name evidence="2" type="ORF">COCNU_14G002890</name>
</gene>
<feature type="region of interest" description="Disordered" evidence="1">
    <location>
        <begin position="124"/>
        <end position="167"/>
    </location>
</feature>
<evidence type="ECO:0000313" key="2">
    <source>
        <dbReference type="EMBL" id="KAG1367821.1"/>
    </source>
</evidence>
<dbReference type="OrthoDB" id="426235at2759"/>
<evidence type="ECO:0000256" key="1">
    <source>
        <dbReference type="SAM" id="MobiDB-lite"/>
    </source>
</evidence>
<keyword evidence="3" id="KW-1185">Reference proteome</keyword>
<comment type="caution">
    <text evidence="2">The sequence shown here is derived from an EMBL/GenBank/DDBJ whole genome shotgun (WGS) entry which is preliminary data.</text>
</comment>
<sequence length="237" mass="25963">MRLRGMVFNMDGTLTVPVVDFIAVYKAVLKDEGLATAHAANPSGIVNILHHIDTCVQLEQQNAYDIITNFEHQGFDCLQIMPNWLPPAFSIFNPFSPCSARNGVDRFFQGEALVRGECSTVLGKEPESLTGRQEGAAGEEHDGKNASDAGSHGDVEEVCNPSGGVAGSLVEEGLEAGEVGTDEDAVGGAGYLMEEENRGRREWSMARRWSKNMSMSTAATRWWRVVGWDWDYDECTN</sequence>